<dbReference type="AlphaFoldDB" id="A0A166W183"/>
<evidence type="ECO:0000256" key="5">
    <source>
        <dbReference type="SAM" id="MobiDB-lite"/>
    </source>
</evidence>
<dbReference type="EMBL" id="KV417483">
    <property type="protein sequence ID" value="KZP33277.1"/>
    <property type="molecule type" value="Genomic_DNA"/>
</dbReference>
<dbReference type="CDD" id="cd10230">
    <property type="entry name" value="ASKHA_NBD_HSP70_HYOU1"/>
    <property type="match status" value="1"/>
</dbReference>
<dbReference type="InterPro" id="IPR029047">
    <property type="entry name" value="HSP70_peptide-bd_sf"/>
</dbReference>
<dbReference type="FunFam" id="3.90.640.10:FF:000004">
    <property type="entry name" value="Heat shock 70 kDa protein 4"/>
    <property type="match status" value="1"/>
</dbReference>
<dbReference type="OrthoDB" id="10262720at2759"/>
<keyword evidence="8" id="KW-1185">Reference proteome</keyword>
<dbReference type="Gene3D" id="3.90.640.10">
    <property type="entry name" value="Actin, Chain A, domain 4"/>
    <property type="match status" value="1"/>
</dbReference>
<dbReference type="PRINTS" id="PR00301">
    <property type="entry name" value="HEATSHOCK70"/>
</dbReference>
<evidence type="ECO:0000256" key="6">
    <source>
        <dbReference type="SAM" id="SignalP"/>
    </source>
</evidence>
<feature type="region of interest" description="Disordered" evidence="5">
    <location>
        <begin position="819"/>
        <end position="862"/>
    </location>
</feature>
<evidence type="ECO:0000256" key="2">
    <source>
        <dbReference type="ARBA" id="ARBA00022824"/>
    </source>
</evidence>
<dbReference type="GO" id="GO:0030968">
    <property type="term" value="P:endoplasmic reticulum unfolded protein response"/>
    <property type="evidence" value="ECO:0007669"/>
    <property type="project" value="TreeGrafter"/>
</dbReference>
<feature type="signal peptide" evidence="6">
    <location>
        <begin position="1"/>
        <end position="21"/>
    </location>
</feature>
<evidence type="ECO:0000313" key="7">
    <source>
        <dbReference type="EMBL" id="KZP33277.1"/>
    </source>
</evidence>
<evidence type="ECO:0000256" key="4">
    <source>
        <dbReference type="ARBA" id="ARBA00023186"/>
    </source>
</evidence>
<dbReference type="Proteomes" id="UP000076532">
    <property type="component" value="Unassembled WGS sequence"/>
</dbReference>
<proteinExistence type="predicted"/>
<dbReference type="Gene3D" id="2.60.34.10">
    <property type="entry name" value="Substrate Binding Domain Of DNAk, Chain A, domain 1"/>
    <property type="match status" value="1"/>
</dbReference>
<dbReference type="PANTHER" id="PTHR45639:SF3">
    <property type="entry name" value="HYPOXIA UP-REGULATED PROTEIN 1"/>
    <property type="match status" value="1"/>
</dbReference>
<feature type="compositionally biased region" description="Low complexity" evidence="5">
    <location>
        <begin position="826"/>
        <end position="855"/>
    </location>
</feature>
<feature type="compositionally biased region" description="Low complexity" evidence="5">
    <location>
        <begin position="550"/>
        <end position="581"/>
    </location>
</feature>
<accession>A0A166W183</accession>
<feature type="chain" id="PRO_5007881540" evidence="6">
    <location>
        <begin position="22"/>
        <end position="862"/>
    </location>
</feature>
<dbReference type="Gene3D" id="1.20.1270.10">
    <property type="match status" value="1"/>
</dbReference>
<organism evidence="7 8">
    <name type="scientific">Athelia psychrophila</name>
    <dbReference type="NCBI Taxonomy" id="1759441"/>
    <lineage>
        <taxon>Eukaryota</taxon>
        <taxon>Fungi</taxon>
        <taxon>Dikarya</taxon>
        <taxon>Basidiomycota</taxon>
        <taxon>Agaricomycotina</taxon>
        <taxon>Agaricomycetes</taxon>
        <taxon>Agaricomycetidae</taxon>
        <taxon>Atheliales</taxon>
        <taxon>Atheliaceae</taxon>
        <taxon>Athelia</taxon>
    </lineage>
</organism>
<keyword evidence="1" id="KW-0547">Nucleotide-binding</keyword>
<dbReference type="GO" id="GO:0140662">
    <property type="term" value="F:ATP-dependent protein folding chaperone"/>
    <property type="evidence" value="ECO:0007669"/>
    <property type="project" value="InterPro"/>
</dbReference>
<dbReference type="PANTHER" id="PTHR45639">
    <property type="entry name" value="HSC70CB, ISOFORM G-RELATED"/>
    <property type="match status" value="1"/>
</dbReference>
<dbReference type="InterPro" id="IPR029048">
    <property type="entry name" value="HSP70_C_sf"/>
</dbReference>
<dbReference type="Gene3D" id="3.30.420.40">
    <property type="match status" value="2"/>
</dbReference>
<keyword evidence="4" id="KW-0143">Chaperone</keyword>
<gene>
    <name evidence="7" type="ORF">FIBSPDRAFT_907021</name>
</gene>
<protein>
    <submittedName>
        <fullName evidence="7">Actin-like ATPase domain-containing protein</fullName>
    </submittedName>
</protein>
<dbReference type="Pfam" id="PF00012">
    <property type="entry name" value="HSP70"/>
    <property type="match status" value="1"/>
</dbReference>
<dbReference type="GO" id="GO:0005524">
    <property type="term" value="F:ATP binding"/>
    <property type="evidence" value="ECO:0007669"/>
    <property type="project" value="UniProtKB-KW"/>
</dbReference>
<dbReference type="STRING" id="436010.A0A166W183"/>
<dbReference type="InterPro" id="IPR013126">
    <property type="entry name" value="Hsp_70_fam"/>
</dbReference>
<keyword evidence="6" id="KW-0732">Signal</keyword>
<evidence type="ECO:0000256" key="3">
    <source>
        <dbReference type="ARBA" id="ARBA00022840"/>
    </source>
</evidence>
<keyword evidence="2" id="KW-0256">Endoplasmic reticulum</keyword>
<keyword evidence="3" id="KW-0067">ATP-binding</keyword>
<dbReference type="GO" id="GO:0034663">
    <property type="term" value="C:endoplasmic reticulum chaperone complex"/>
    <property type="evidence" value="ECO:0007669"/>
    <property type="project" value="TreeGrafter"/>
</dbReference>
<name>A0A166W183_9AGAM</name>
<dbReference type="SUPFAM" id="SSF100934">
    <property type="entry name" value="Heat shock protein 70kD (HSP70), C-terminal subdomain"/>
    <property type="match status" value="1"/>
</dbReference>
<dbReference type="SUPFAM" id="SSF53067">
    <property type="entry name" value="Actin-like ATPase domain"/>
    <property type="match status" value="2"/>
</dbReference>
<evidence type="ECO:0000256" key="1">
    <source>
        <dbReference type="ARBA" id="ARBA00022741"/>
    </source>
</evidence>
<reference evidence="7 8" key="1">
    <citation type="journal article" date="2016" name="Mol. Biol. Evol.">
        <title>Comparative Genomics of Early-Diverging Mushroom-Forming Fungi Provides Insights into the Origins of Lignocellulose Decay Capabilities.</title>
        <authorList>
            <person name="Nagy L.G."/>
            <person name="Riley R."/>
            <person name="Tritt A."/>
            <person name="Adam C."/>
            <person name="Daum C."/>
            <person name="Floudas D."/>
            <person name="Sun H."/>
            <person name="Yadav J.S."/>
            <person name="Pangilinan J."/>
            <person name="Larsson K.H."/>
            <person name="Matsuura K."/>
            <person name="Barry K."/>
            <person name="Labutti K."/>
            <person name="Kuo R."/>
            <person name="Ohm R.A."/>
            <person name="Bhattacharya S.S."/>
            <person name="Shirouzu T."/>
            <person name="Yoshinaga Y."/>
            <person name="Martin F.M."/>
            <person name="Grigoriev I.V."/>
            <person name="Hibbett D.S."/>
        </authorList>
    </citation>
    <scope>NUCLEOTIDE SEQUENCE [LARGE SCALE GENOMIC DNA]</scope>
    <source>
        <strain evidence="7 8">CBS 109695</strain>
    </source>
</reference>
<feature type="region of interest" description="Disordered" evidence="5">
    <location>
        <begin position="550"/>
        <end position="593"/>
    </location>
</feature>
<evidence type="ECO:0000313" key="8">
    <source>
        <dbReference type="Proteomes" id="UP000076532"/>
    </source>
</evidence>
<dbReference type="InterPro" id="IPR043129">
    <property type="entry name" value="ATPase_NBD"/>
</dbReference>
<sequence length="862" mass="94515">MHKLPLALLVVLSVFYEAAFASVLAIDYGSDWIKASLMKPGVPFDVLLNKDSKRKIQSSVGWKKTDRLFGSDAYNIAGRFPQDSFSSLKYLLGNPHDSEPVSYFAKISTAETVPNEDGRTMLKRSDGVEWNVHELLAMQFGYIKSLAEDLAGEKVLDTILTVPPFFNQFERDHIVDALELAGLRILALINDGTAIAVNYAMTRSFPEPEYHVIYDAGASSVRATVVQFSSEGKGKSVGTQITVAGVGYDREIGGTEMDRRLRDILVDEFNAKYKKDIRADKRGMAKLWKEAGRVKAVLSANTDAMATVESLAWDIDFKAKIKRTSFEAACGDMKGRFAKPIVDALNDAGLTLDNITSVILAGGASRTPLVQTAVRGAVGEDKIAMNVNADEAAVLGAGLYGAALSKQFKTKDIKVQDRYVHDVQAAYPASAASPQARNRVISSVIFPAGAKTGSKKTMTFKGSEDFTLKLQYKNPASPALSVDILQAEITGIKDAFANLTARGATEPVVRATVALSESGFLSIKDVHAFAEIKDESIAGKIKGFFGGASSEEATAEPDTSTSSSAAASGTSSAAEPSATPAAEKKAASKDANTAPLTTKIENLTIPPLSSLQRRVSRDKYALRLHVIDFDEFNKRRKEEARNGLEGYLYRVRDLLEDDNDSPFRKCSQDNERKELSKKVSENIMWLHDRGDLAETSQFWDKKNEVESLERPIVHRYQHIEQFPSALNNSQMWNWSTRLFLTEAHENLTAEAEAGLPSKYTKTELEGLEKTLREHETWLHVEVEKQKLVKPNEDPVIEITEMKARAKTLELHLQKLVRKKAPKVVKPKTTSTTAAAEETEPAATTAAPEATSTSPPGDIHDEL</sequence>
<dbReference type="Gene3D" id="3.30.30.30">
    <property type="match status" value="1"/>
</dbReference>